<keyword evidence="3" id="KW-1185">Reference proteome</keyword>
<keyword evidence="1" id="KW-0812">Transmembrane</keyword>
<evidence type="ECO:0000313" key="2">
    <source>
        <dbReference type="EMBL" id="MEY9454754.1"/>
    </source>
</evidence>
<comment type="caution">
    <text evidence="2">The sequence shown here is derived from an EMBL/GenBank/DDBJ whole genome shotgun (WGS) entry which is preliminary data.</text>
</comment>
<dbReference type="EMBL" id="JBGBZJ010000003">
    <property type="protein sequence ID" value="MEY9454754.1"/>
    <property type="molecule type" value="Genomic_DNA"/>
</dbReference>
<sequence length="261" mass="28757">MVEDCFGSRRYRLACLVLSITTVGFLLVAIGIATPAYTDVAAVERIRTGQECVPGVPNASPDRRCSDEDWYRSMNNLRTSKWGLFDAGAGLAASGVTMLGFMLWSRKKAWRELSTPKSIWIVGLASAAWLLQIPAYDLFFMTELARGYYPPWSDSVVIPMSQVQDILLWLFVPYLAIWLVFVVGSRLPAKVFSNASGRPLVNAVWTGVTALLFVPVGLILVGAILEGPTMIVPLLWVVLWLLLCARSAALTRHKPARLAPT</sequence>
<feature type="transmembrane region" description="Helical" evidence="1">
    <location>
        <begin position="166"/>
        <end position="188"/>
    </location>
</feature>
<feature type="transmembrane region" description="Helical" evidence="1">
    <location>
        <begin position="231"/>
        <end position="249"/>
    </location>
</feature>
<organism evidence="2 3">
    <name type="scientific">Bradyrhizobium ottawaense</name>
    <dbReference type="NCBI Taxonomy" id="931866"/>
    <lineage>
        <taxon>Bacteria</taxon>
        <taxon>Pseudomonadati</taxon>
        <taxon>Pseudomonadota</taxon>
        <taxon>Alphaproteobacteria</taxon>
        <taxon>Hyphomicrobiales</taxon>
        <taxon>Nitrobacteraceae</taxon>
        <taxon>Bradyrhizobium</taxon>
    </lineage>
</organism>
<feature type="transmembrane region" description="Helical" evidence="1">
    <location>
        <begin position="12"/>
        <end position="33"/>
    </location>
</feature>
<dbReference type="Proteomes" id="UP001565369">
    <property type="component" value="Unassembled WGS sequence"/>
</dbReference>
<evidence type="ECO:0000256" key="1">
    <source>
        <dbReference type="SAM" id="Phobius"/>
    </source>
</evidence>
<feature type="transmembrane region" description="Helical" evidence="1">
    <location>
        <begin position="200"/>
        <end position="225"/>
    </location>
</feature>
<reference evidence="2 3" key="1">
    <citation type="submission" date="2024-07" db="EMBL/GenBank/DDBJ databases">
        <title>Genomic Encyclopedia of Type Strains, Phase V (KMG-V): Genome sequencing to study the core and pangenomes of soil and plant-associated prokaryotes.</title>
        <authorList>
            <person name="Whitman W."/>
        </authorList>
    </citation>
    <scope>NUCLEOTIDE SEQUENCE [LARGE SCALE GENOMIC DNA]</scope>
    <source>
        <strain evidence="2 3">USDA 152</strain>
    </source>
</reference>
<keyword evidence="1" id="KW-0472">Membrane</keyword>
<proteinExistence type="predicted"/>
<gene>
    <name evidence="2" type="ORF">ABIG07_003702</name>
</gene>
<accession>A0ABV4FT28</accession>
<keyword evidence="1" id="KW-1133">Transmembrane helix</keyword>
<feature type="transmembrane region" description="Helical" evidence="1">
    <location>
        <begin position="117"/>
        <end position="136"/>
    </location>
</feature>
<protein>
    <recommendedName>
        <fullName evidence="4">DUF998 domain-containing protein</fullName>
    </recommendedName>
</protein>
<evidence type="ECO:0008006" key="4">
    <source>
        <dbReference type="Google" id="ProtNLM"/>
    </source>
</evidence>
<feature type="transmembrane region" description="Helical" evidence="1">
    <location>
        <begin position="82"/>
        <end position="105"/>
    </location>
</feature>
<name>A0ABV4FT28_9BRAD</name>
<evidence type="ECO:0000313" key="3">
    <source>
        <dbReference type="Proteomes" id="UP001565369"/>
    </source>
</evidence>
<dbReference type="RefSeq" id="WP_028142013.1">
    <property type="nucleotide sequence ID" value="NZ_AP021854.1"/>
</dbReference>